<dbReference type="Proteomes" id="UP000323824">
    <property type="component" value="Chromosome"/>
</dbReference>
<dbReference type="RefSeq" id="WP_149566532.1">
    <property type="nucleotide sequence ID" value="NZ_CP035807.1"/>
</dbReference>
<name>A0A5C1QAU0_9SPIO</name>
<sequence>MNIARNKIFIILIIYLFSIGKIYTEELVITIPKEFNTFDYPLPPFPIQAINKLSVKDYTNLLETPYIRDESPSQISYVYYNELLRTDLFNKFKINQTYLLSINIDDYKIGYGVEYLSNPYYLDINIDYTIIDPLFNAKGHYVDYRLPITLGADFSTEDKFFSIYGKNSNFNQNWSLDYTFLEGDSIVNLQYEKKYGLYSYTDLSYSLNNNFYGSLGVGNKNIILGLSLIGINPMLYIDLNYNLDKLQLLFNTNIISKKFNYKPSINFNFNRELSIGSGISINVNKSYNLLLDYIWLNCSFIKDDLTSIISLNIYKPNMYDLNFELSIKDLAIGSYIRYTLDHTDDSLEVYIKYKVGNK</sequence>
<keyword evidence="2" id="KW-1185">Reference proteome</keyword>
<reference evidence="1 2" key="1">
    <citation type="submission" date="2019-02" db="EMBL/GenBank/DDBJ databases">
        <authorList>
            <person name="Fomenkov A."/>
            <person name="Dubinina G."/>
            <person name="Grabovich M."/>
            <person name="Vincze T."/>
            <person name="Roberts R.J."/>
        </authorList>
    </citation>
    <scope>NUCLEOTIDE SEQUENCE [LARGE SCALE GENOMIC DNA]</scope>
    <source>
        <strain evidence="1 2">P</strain>
    </source>
</reference>
<protein>
    <submittedName>
        <fullName evidence="1">Uncharacterized protein</fullName>
    </submittedName>
</protein>
<dbReference type="KEGG" id="sper:EW093_00640"/>
<accession>A0A5C1QAU0</accession>
<evidence type="ECO:0000313" key="1">
    <source>
        <dbReference type="EMBL" id="QEN03272.1"/>
    </source>
</evidence>
<dbReference type="EMBL" id="CP035807">
    <property type="protein sequence ID" value="QEN03272.1"/>
    <property type="molecule type" value="Genomic_DNA"/>
</dbReference>
<proteinExistence type="predicted"/>
<gene>
    <name evidence="1" type="ORF">EW093_00640</name>
</gene>
<dbReference type="AlphaFoldDB" id="A0A5C1QAU0"/>
<organism evidence="1 2">
    <name type="scientific">Thiospirochaeta perfilievii</name>
    <dbReference type="NCBI Taxonomy" id="252967"/>
    <lineage>
        <taxon>Bacteria</taxon>
        <taxon>Pseudomonadati</taxon>
        <taxon>Spirochaetota</taxon>
        <taxon>Spirochaetia</taxon>
        <taxon>Spirochaetales</taxon>
        <taxon>Spirochaetaceae</taxon>
        <taxon>Thiospirochaeta</taxon>
    </lineage>
</organism>
<evidence type="ECO:0000313" key="2">
    <source>
        <dbReference type="Proteomes" id="UP000323824"/>
    </source>
</evidence>
<reference evidence="1 2" key="2">
    <citation type="submission" date="2019-09" db="EMBL/GenBank/DDBJ databases">
        <title>Complete Genome Sequence and Methylome Analysis of free living Spirochaetas.</title>
        <authorList>
            <person name="Leshcheva N."/>
            <person name="Mikheeva N."/>
        </authorList>
    </citation>
    <scope>NUCLEOTIDE SEQUENCE [LARGE SCALE GENOMIC DNA]</scope>
    <source>
        <strain evidence="1 2">P</strain>
    </source>
</reference>